<dbReference type="EMBL" id="CP000789">
    <property type="protein sequence ID" value="ABU70089.1"/>
    <property type="molecule type" value="Genomic_DNA"/>
</dbReference>
<dbReference type="Proteomes" id="UP000008152">
    <property type="component" value="Chromosome I"/>
</dbReference>
<evidence type="ECO:0000313" key="2">
    <source>
        <dbReference type="Proteomes" id="UP000008152"/>
    </source>
</evidence>
<accession>A7MZE1</accession>
<name>A7MZE1_VIBC1</name>
<organism evidence="1 2">
    <name type="scientific">Vibrio campbellii (strain ATCC BAA-1116)</name>
    <dbReference type="NCBI Taxonomy" id="2902295"/>
    <lineage>
        <taxon>Bacteria</taxon>
        <taxon>Pseudomonadati</taxon>
        <taxon>Pseudomonadota</taxon>
        <taxon>Gammaproteobacteria</taxon>
        <taxon>Vibrionales</taxon>
        <taxon>Vibrionaceae</taxon>
        <taxon>Vibrio</taxon>
    </lineage>
</organism>
<sequence>MKVLIGVLYQWLPNESAFSRLKKQAKTQQTERSKA</sequence>
<evidence type="ECO:0000313" key="1">
    <source>
        <dbReference type="EMBL" id="ABU70089.1"/>
    </source>
</evidence>
<dbReference type="AlphaFoldDB" id="A7MZE1"/>
<gene>
    <name evidence="1" type="ordered locus">VIBHAR_01098</name>
</gene>
<proteinExistence type="predicted"/>
<reference evidence="1 2" key="1">
    <citation type="submission" date="2007-08" db="EMBL/GenBank/DDBJ databases">
        <authorList>
            <consortium name="The Vibrio harveyi Genome Sequencing Project"/>
            <person name="Bassler B."/>
            <person name="Clifton S.W."/>
            <person name="Fulton L."/>
            <person name="Delehaunty K."/>
            <person name="Fronick C."/>
            <person name="Harrison M."/>
            <person name="Markivic C."/>
            <person name="Fulton R."/>
            <person name="Tin-Wollam A.-M."/>
            <person name="Shah N."/>
            <person name="Pepin K."/>
            <person name="Nash W."/>
            <person name="Thiruvilangam P."/>
            <person name="Bhonagiri V."/>
            <person name="Waters C."/>
            <person name="Tu K.C."/>
            <person name="Irgon J."/>
            <person name="Wilson R.K."/>
        </authorList>
    </citation>
    <scope>NUCLEOTIDE SEQUENCE [LARGE SCALE GENOMIC DNA]</scope>
    <source>
        <strain evidence="2">ATCC BAA-1116 / BB120</strain>
    </source>
</reference>
<dbReference type="KEGG" id="vha:VIBHAR_01098"/>
<protein>
    <submittedName>
        <fullName evidence="1">Uncharacterized protein</fullName>
    </submittedName>
</protein>